<accession>A0A6G1HQX5</accession>
<evidence type="ECO:0000256" key="10">
    <source>
        <dbReference type="SAM" id="MobiDB-lite"/>
    </source>
</evidence>
<protein>
    <recommendedName>
        <fullName evidence="9">DNA polymerase eta</fullName>
    </recommendedName>
</protein>
<evidence type="ECO:0000313" key="13">
    <source>
        <dbReference type="EMBL" id="KAF2398145.1"/>
    </source>
</evidence>
<keyword evidence="8" id="KW-0539">Nucleus</keyword>
<dbReference type="PROSITE" id="PS51907">
    <property type="entry name" value="ZF_UBZ3"/>
    <property type="match status" value="1"/>
</dbReference>
<dbReference type="EMBL" id="ML996701">
    <property type="protein sequence ID" value="KAF2398145.1"/>
    <property type="molecule type" value="Genomic_DNA"/>
</dbReference>
<dbReference type="InterPro" id="IPR043128">
    <property type="entry name" value="Rev_trsase/Diguanyl_cyclase"/>
</dbReference>
<keyword evidence="7" id="KW-0234">DNA repair</keyword>
<feature type="domain" description="UmuC" evidence="11">
    <location>
        <begin position="40"/>
        <end position="302"/>
    </location>
</feature>
<dbReference type="InterPro" id="IPR017961">
    <property type="entry name" value="DNA_pol_Y-fam_little_finger"/>
</dbReference>
<dbReference type="GO" id="GO:0007064">
    <property type="term" value="P:mitotic sister chromatid cohesion"/>
    <property type="evidence" value="ECO:0007669"/>
    <property type="project" value="UniProtKB-ARBA"/>
</dbReference>
<feature type="domain" description="UBZ3-type" evidence="12">
    <location>
        <begin position="572"/>
        <end position="606"/>
    </location>
</feature>
<evidence type="ECO:0000256" key="2">
    <source>
        <dbReference type="ARBA" id="ARBA00022679"/>
    </source>
</evidence>
<dbReference type="GO" id="GO:0005634">
    <property type="term" value="C:nucleus"/>
    <property type="evidence" value="ECO:0007669"/>
    <property type="project" value="UniProtKB-SubCell"/>
</dbReference>
<dbReference type="PROSITE" id="PS50173">
    <property type="entry name" value="UMUC"/>
    <property type="match status" value="1"/>
</dbReference>
<evidence type="ECO:0000256" key="3">
    <source>
        <dbReference type="ARBA" id="ARBA00022723"/>
    </source>
</evidence>
<keyword evidence="4" id="KW-0227">DNA damage</keyword>
<evidence type="ECO:0000259" key="11">
    <source>
        <dbReference type="PROSITE" id="PS50173"/>
    </source>
</evidence>
<dbReference type="PIRSF" id="PIRSF036603">
    <property type="entry name" value="DPol_eta"/>
    <property type="match status" value="1"/>
</dbReference>
<feature type="compositionally biased region" description="Basic and acidic residues" evidence="10">
    <location>
        <begin position="520"/>
        <end position="548"/>
    </location>
</feature>
<dbReference type="AlphaFoldDB" id="A0A6G1HQX5"/>
<dbReference type="GO" id="GO:0005657">
    <property type="term" value="C:replication fork"/>
    <property type="evidence" value="ECO:0007669"/>
    <property type="project" value="UniProtKB-ARBA"/>
</dbReference>
<name>A0A6G1HQX5_9PEZI</name>
<dbReference type="Gene3D" id="3.40.1170.60">
    <property type="match status" value="1"/>
</dbReference>
<organism evidence="13 14">
    <name type="scientific">Trichodelitschia bisporula</name>
    <dbReference type="NCBI Taxonomy" id="703511"/>
    <lineage>
        <taxon>Eukaryota</taxon>
        <taxon>Fungi</taxon>
        <taxon>Dikarya</taxon>
        <taxon>Ascomycota</taxon>
        <taxon>Pezizomycotina</taxon>
        <taxon>Dothideomycetes</taxon>
        <taxon>Dothideomycetes incertae sedis</taxon>
        <taxon>Phaeotrichales</taxon>
        <taxon>Phaeotrichaceae</taxon>
        <taxon>Trichodelitschia</taxon>
    </lineage>
</organism>
<dbReference type="Pfam" id="PF18439">
    <property type="entry name" value="zf_UBZ"/>
    <property type="match status" value="1"/>
</dbReference>
<feature type="region of interest" description="Disordered" evidence="10">
    <location>
        <begin position="606"/>
        <end position="657"/>
    </location>
</feature>
<dbReference type="Pfam" id="PF21704">
    <property type="entry name" value="POLH-Rev1_HhH"/>
    <property type="match status" value="1"/>
</dbReference>
<dbReference type="GO" id="GO:0070987">
    <property type="term" value="P:error-free translesion synthesis"/>
    <property type="evidence" value="ECO:0007669"/>
    <property type="project" value="UniProtKB-ARBA"/>
</dbReference>
<dbReference type="InterPro" id="IPR041298">
    <property type="entry name" value="UBZ3"/>
</dbReference>
<dbReference type="PANTHER" id="PTHR45873:SF1">
    <property type="entry name" value="DNA POLYMERASE ETA"/>
    <property type="match status" value="1"/>
</dbReference>
<dbReference type="InterPro" id="IPR043502">
    <property type="entry name" value="DNA/RNA_pol_sf"/>
</dbReference>
<dbReference type="FunFam" id="1.10.150.20:FF:000014">
    <property type="entry name" value="Polymerase (DNA directed), eta"/>
    <property type="match status" value="1"/>
</dbReference>
<sequence length="657" mass="72774">MSSSQPFVASSPISAHRSKFTWKQLHQLSQSSPNCPLRTVSHCDLDAFYAQCEGVRLGIAPDQPLAVQQWQSLIAVNYPARPFGVGRHITAAEAKKLCPELICQHVATWKEGEVRWAYHEDAFKQIATHKVSLDPYRTESKKIFAVIKEQLPPSLQRVEKAGIDEFFVDLSAQVHSILLERFPELAAGPASSDITDLLPPLPTTALDWSADHLVDLDENETEEDNPDWDDVAMLIGSEIMRGVRAAVFEKLKYTCSAGIAKNKMLAKLGSGYKKPNQQTVVRNRAVQHFLNTFKFTKIRNLGGKLGDEVVAMFNTDTVKDLLEVPLEQLKKLGDDTGIWLHRLVRGDEHSEVNPRTQIKSMGSNKAFRPAINNFEQGVRWLRIFAADIFSRCVEEGVLENIRKPKTVTVHHRQGNQSKSKGCPIPQAKTLSEELLFDLAKNLLAQVAAEGKAWPCINLGLNVSGFEDGVTGNMGIDGFLVRGEAKAARLASSSGIQDASPESEPSVKKRRTTLGIQRFFAPREDSKDSEQGSKASEPESIDHSPEDAIHSAPELPPHVLPPSAQGAAHLFQPTIDSYFCRRCNKHMPKEDEIEHNDWHFASDLSNEFREEARTRPSTPAQRPAPKKALAKGRRPTGSSASGSKNNDKGQKKLAFGKS</sequence>
<keyword evidence="2" id="KW-0808">Transferase</keyword>
<evidence type="ECO:0000256" key="7">
    <source>
        <dbReference type="ARBA" id="ARBA00023204"/>
    </source>
</evidence>
<feature type="region of interest" description="Disordered" evidence="10">
    <location>
        <begin position="490"/>
        <end position="564"/>
    </location>
</feature>
<dbReference type="GO" id="GO:0035861">
    <property type="term" value="C:site of double-strand break"/>
    <property type="evidence" value="ECO:0007669"/>
    <property type="project" value="TreeGrafter"/>
</dbReference>
<evidence type="ECO:0000259" key="12">
    <source>
        <dbReference type="PROSITE" id="PS51907"/>
    </source>
</evidence>
<dbReference type="Gene3D" id="1.10.150.20">
    <property type="entry name" value="5' to 3' exonuclease, C-terminal subdomain"/>
    <property type="match status" value="1"/>
</dbReference>
<dbReference type="SUPFAM" id="SSF100879">
    <property type="entry name" value="Lesion bypass DNA polymerase (Y-family), little finger domain"/>
    <property type="match status" value="1"/>
</dbReference>
<dbReference type="SUPFAM" id="SSF56672">
    <property type="entry name" value="DNA/RNA polymerases"/>
    <property type="match status" value="1"/>
</dbReference>
<dbReference type="Proteomes" id="UP000799640">
    <property type="component" value="Unassembled WGS sequence"/>
</dbReference>
<dbReference type="InterPro" id="IPR036775">
    <property type="entry name" value="DNA_pol_Y-fam_lit_finger_sf"/>
</dbReference>
<keyword evidence="14" id="KW-1185">Reference proteome</keyword>
<dbReference type="GO" id="GO:0006281">
    <property type="term" value="P:DNA repair"/>
    <property type="evidence" value="ECO:0007669"/>
    <property type="project" value="UniProtKB-KW"/>
</dbReference>
<evidence type="ECO:0000256" key="8">
    <source>
        <dbReference type="ARBA" id="ARBA00023242"/>
    </source>
</evidence>
<dbReference type="InterPro" id="IPR052230">
    <property type="entry name" value="DNA_polymerase_eta"/>
</dbReference>
<proteinExistence type="predicted"/>
<evidence type="ECO:0000256" key="5">
    <source>
        <dbReference type="ARBA" id="ARBA00022771"/>
    </source>
</evidence>
<comment type="subcellular location">
    <subcellularLocation>
        <location evidence="1">Nucleus</location>
    </subcellularLocation>
</comment>
<dbReference type="GO" id="GO:0003887">
    <property type="term" value="F:DNA-directed DNA polymerase activity"/>
    <property type="evidence" value="ECO:0007669"/>
    <property type="project" value="TreeGrafter"/>
</dbReference>
<evidence type="ECO:0000256" key="6">
    <source>
        <dbReference type="ARBA" id="ARBA00022833"/>
    </source>
</evidence>
<evidence type="ECO:0000256" key="1">
    <source>
        <dbReference type="ARBA" id="ARBA00004123"/>
    </source>
</evidence>
<evidence type="ECO:0000256" key="9">
    <source>
        <dbReference type="ARBA" id="ARBA00044975"/>
    </source>
</evidence>
<keyword evidence="3" id="KW-0479">Metal-binding</keyword>
<dbReference type="GO" id="GO:0003684">
    <property type="term" value="F:damaged DNA binding"/>
    <property type="evidence" value="ECO:0007669"/>
    <property type="project" value="InterPro"/>
</dbReference>
<evidence type="ECO:0000256" key="4">
    <source>
        <dbReference type="ARBA" id="ARBA00022763"/>
    </source>
</evidence>
<dbReference type="GO" id="GO:0009314">
    <property type="term" value="P:response to radiation"/>
    <property type="evidence" value="ECO:0007669"/>
    <property type="project" value="TreeGrafter"/>
</dbReference>
<dbReference type="GO" id="GO:0042276">
    <property type="term" value="P:error-prone translesion synthesis"/>
    <property type="evidence" value="ECO:0007669"/>
    <property type="project" value="TreeGrafter"/>
</dbReference>
<keyword evidence="6" id="KW-0862">Zinc</keyword>
<dbReference type="Pfam" id="PF11799">
    <property type="entry name" value="IMS_C"/>
    <property type="match status" value="1"/>
</dbReference>
<evidence type="ECO:0000313" key="14">
    <source>
        <dbReference type="Proteomes" id="UP000799640"/>
    </source>
</evidence>
<reference evidence="13" key="1">
    <citation type="journal article" date="2020" name="Stud. Mycol.">
        <title>101 Dothideomycetes genomes: a test case for predicting lifestyles and emergence of pathogens.</title>
        <authorList>
            <person name="Haridas S."/>
            <person name="Albert R."/>
            <person name="Binder M."/>
            <person name="Bloem J."/>
            <person name="Labutti K."/>
            <person name="Salamov A."/>
            <person name="Andreopoulos B."/>
            <person name="Baker S."/>
            <person name="Barry K."/>
            <person name="Bills G."/>
            <person name="Bluhm B."/>
            <person name="Cannon C."/>
            <person name="Castanera R."/>
            <person name="Culley D."/>
            <person name="Daum C."/>
            <person name="Ezra D."/>
            <person name="Gonzalez J."/>
            <person name="Henrissat B."/>
            <person name="Kuo A."/>
            <person name="Liang C."/>
            <person name="Lipzen A."/>
            <person name="Lutzoni F."/>
            <person name="Magnuson J."/>
            <person name="Mondo S."/>
            <person name="Nolan M."/>
            <person name="Ohm R."/>
            <person name="Pangilinan J."/>
            <person name="Park H.-J."/>
            <person name="Ramirez L."/>
            <person name="Alfaro M."/>
            <person name="Sun H."/>
            <person name="Tritt A."/>
            <person name="Yoshinaga Y."/>
            <person name="Zwiers L.-H."/>
            <person name="Turgeon B."/>
            <person name="Goodwin S."/>
            <person name="Spatafora J."/>
            <person name="Crous P."/>
            <person name="Grigoriev I."/>
        </authorList>
    </citation>
    <scope>NUCLEOTIDE SEQUENCE</scope>
    <source>
        <strain evidence="13">CBS 262.69</strain>
    </source>
</reference>
<dbReference type="Gene3D" id="3.30.1490.100">
    <property type="entry name" value="DNA polymerase, Y-family, little finger domain"/>
    <property type="match status" value="1"/>
</dbReference>
<dbReference type="PANTHER" id="PTHR45873">
    <property type="entry name" value="DNA POLYMERASE ETA"/>
    <property type="match status" value="1"/>
</dbReference>
<dbReference type="GO" id="GO:0008270">
    <property type="term" value="F:zinc ion binding"/>
    <property type="evidence" value="ECO:0007669"/>
    <property type="project" value="UniProtKB-KW"/>
</dbReference>
<dbReference type="Gene3D" id="3.30.70.270">
    <property type="match status" value="1"/>
</dbReference>
<dbReference type="InterPro" id="IPR001126">
    <property type="entry name" value="UmuC"/>
</dbReference>
<dbReference type="OrthoDB" id="5723at2759"/>
<dbReference type="FunFam" id="3.40.1170.60:FF:000008">
    <property type="entry name" value="DNA polymerase eta subunit"/>
    <property type="match status" value="1"/>
</dbReference>
<gene>
    <name evidence="13" type="ORF">EJ06DRAFT_480644</name>
</gene>
<dbReference type="Pfam" id="PF00817">
    <property type="entry name" value="IMS"/>
    <property type="match status" value="1"/>
</dbReference>
<feature type="compositionally biased region" description="Basic residues" evidence="10">
    <location>
        <begin position="623"/>
        <end position="633"/>
    </location>
</feature>
<keyword evidence="5" id="KW-0863">Zinc-finger</keyword>